<feature type="transmembrane region" description="Helical" evidence="1">
    <location>
        <begin position="106"/>
        <end position="123"/>
    </location>
</feature>
<name>A0AA46HXP0_9BURK</name>
<keyword evidence="1" id="KW-0472">Membrane</keyword>
<accession>A0AA46HXP0</accession>
<sequence length="124" mass="13697">MSDIALHLAALGLVGISITHSWLGERYLLMRLFRRTPLPRTFGSEDFTRRTLRFAWHVTSVAWLGFAALLLMLARAPVTSAQLGTVVAATFAAHGLVSLHGSRGRHYSWVVFFGVAVLSYVATR</sequence>
<evidence type="ECO:0000313" key="2">
    <source>
        <dbReference type="EMBL" id="TCP09863.1"/>
    </source>
</evidence>
<keyword evidence="1" id="KW-0812">Transmembrane</keyword>
<dbReference type="AlphaFoldDB" id="A0AA46HXP0"/>
<reference evidence="2 3" key="1">
    <citation type="submission" date="2019-03" db="EMBL/GenBank/DDBJ databases">
        <title>Genomic Encyclopedia of Type Strains, Phase IV (KMG-IV): sequencing the most valuable type-strain genomes for metagenomic binning, comparative biology and taxonomic classification.</title>
        <authorList>
            <person name="Goeker M."/>
        </authorList>
    </citation>
    <scope>NUCLEOTIDE SEQUENCE [LARGE SCALE GENOMIC DNA]</scope>
    <source>
        <strain evidence="2 3">DSM 15264</strain>
    </source>
</reference>
<organism evidence="2 3">
    <name type="scientific">Caldimonas thermodepolymerans</name>
    <dbReference type="NCBI Taxonomy" id="215580"/>
    <lineage>
        <taxon>Bacteria</taxon>
        <taxon>Pseudomonadati</taxon>
        <taxon>Pseudomonadota</taxon>
        <taxon>Betaproteobacteria</taxon>
        <taxon>Burkholderiales</taxon>
        <taxon>Sphaerotilaceae</taxon>
        <taxon>Caldimonas</taxon>
    </lineage>
</organism>
<feature type="transmembrane region" description="Helical" evidence="1">
    <location>
        <begin position="54"/>
        <end position="74"/>
    </location>
</feature>
<evidence type="ECO:0000313" key="3">
    <source>
        <dbReference type="Proteomes" id="UP000294772"/>
    </source>
</evidence>
<gene>
    <name evidence="2" type="ORF">EV676_101443</name>
</gene>
<dbReference type="Proteomes" id="UP000294772">
    <property type="component" value="Unassembled WGS sequence"/>
</dbReference>
<dbReference type="RefSeq" id="WP_132763241.1">
    <property type="nucleotide sequence ID" value="NZ_CALFFA010000022.1"/>
</dbReference>
<evidence type="ECO:0000256" key="1">
    <source>
        <dbReference type="SAM" id="Phobius"/>
    </source>
</evidence>
<keyword evidence="1" id="KW-1133">Transmembrane helix</keyword>
<proteinExistence type="predicted"/>
<protein>
    <submittedName>
        <fullName evidence="2">Uncharacterized protein</fullName>
    </submittedName>
</protein>
<feature type="transmembrane region" description="Helical" evidence="1">
    <location>
        <begin position="81"/>
        <end position="100"/>
    </location>
</feature>
<dbReference type="EMBL" id="SLXF01000001">
    <property type="protein sequence ID" value="TCP09863.1"/>
    <property type="molecule type" value="Genomic_DNA"/>
</dbReference>
<comment type="caution">
    <text evidence="2">The sequence shown here is derived from an EMBL/GenBank/DDBJ whole genome shotgun (WGS) entry which is preliminary data.</text>
</comment>